<feature type="domain" description="Apple" evidence="2">
    <location>
        <begin position="685"/>
        <end position="768"/>
    </location>
</feature>
<reference evidence="3" key="1">
    <citation type="journal article" date="2019" name="bioRxiv">
        <title>The Genome of the Zebra Mussel, Dreissena polymorpha: A Resource for Invasive Species Research.</title>
        <authorList>
            <person name="McCartney M.A."/>
            <person name="Auch B."/>
            <person name="Kono T."/>
            <person name="Mallez S."/>
            <person name="Zhang Y."/>
            <person name="Obille A."/>
            <person name="Becker A."/>
            <person name="Abrahante J.E."/>
            <person name="Garbe J."/>
            <person name="Badalamenti J.P."/>
            <person name="Herman A."/>
            <person name="Mangelson H."/>
            <person name="Liachko I."/>
            <person name="Sullivan S."/>
            <person name="Sone E.D."/>
            <person name="Koren S."/>
            <person name="Silverstein K.A.T."/>
            <person name="Beckman K.B."/>
            <person name="Gohl D.M."/>
        </authorList>
    </citation>
    <scope>NUCLEOTIDE SEQUENCE</scope>
    <source>
        <strain evidence="3">Duluth1</strain>
        <tissue evidence="3">Whole animal</tissue>
    </source>
</reference>
<organism evidence="3 4">
    <name type="scientific">Dreissena polymorpha</name>
    <name type="common">Zebra mussel</name>
    <name type="synonym">Mytilus polymorpha</name>
    <dbReference type="NCBI Taxonomy" id="45954"/>
    <lineage>
        <taxon>Eukaryota</taxon>
        <taxon>Metazoa</taxon>
        <taxon>Spiralia</taxon>
        <taxon>Lophotrochozoa</taxon>
        <taxon>Mollusca</taxon>
        <taxon>Bivalvia</taxon>
        <taxon>Autobranchia</taxon>
        <taxon>Heteroconchia</taxon>
        <taxon>Euheterodonta</taxon>
        <taxon>Imparidentia</taxon>
        <taxon>Neoheterodontei</taxon>
        <taxon>Myida</taxon>
        <taxon>Dreissenoidea</taxon>
        <taxon>Dreissenidae</taxon>
        <taxon>Dreissena</taxon>
    </lineage>
</organism>
<dbReference type="Pfam" id="PF25898">
    <property type="entry name" value="LolA_2nd_metazoa"/>
    <property type="match status" value="2"/>
</dbReference>
<name>A0A9D4BA75_DREPO</name>
<evidence type="ECO:0000313" key="3">
    <source>
        <dbReference type="EMBL" id="KAH3695046.1"/>
    </source>
</evidence>
<protein>
    <recommendedName>
        <fullName evidence="2">Apple domain-containing protein</fullName>
    </recommendedName>
</protein>
<sequence>MCVLVAKAQGPSTTPPPFQYGQFCAPRNTTALAPYLANNGTTLPTMPTFPDTFQVRVEANIIEKNTTIVGEEFYDKVNNRAALRTITNNSEDYMIFDYNNDQLIYDVNGVCYATDLKYDDNQLLFGMQMTGAGIPHIYNTAQTLHFAQANGLMYMGRQVIRGILCDWWRSCMYWDILASNFTLDYFFTAQDASFTWTEPDNENVVPIRAEITGTQYIPQVNGANSKNFHHIYEYFDFRNAIWGPDDKFWPPRGVQCTGRKDPKPVPQLTSQYSYREEIVDYINSAVSQADIYYDFPYQLVRFDYRPSSAGYPYYTTNPVTEIHDYNTGIAYAIDKTQGNCSMIPIQNASFDASVNITGNSNGFYIRMKSPSQLFYLDNTTYSYEGQRTVRGMLCDVYISKRTDFTLPTYTMNFTSTFEFYFLSSSWTQQNNIGKTSILQNTPVQLVISTPDIVGYQATYNIYNWVPEDPSFNRFDVTSCYDDNSQQSFIMQWPGSWDSSIAQYQNQFVRAVTKTIVRLAHVNPIRVQKPTFKFDPTNIYFIATLLDAPPPMAYFTKMSNSYQQTTNDATLSVTSPDDCARACNTGSNLPGSCMSFDFCLSNSVCALSTTHAQKGQIVGTATCDHYDRTVDYQSLNIPLDKVWTTLKNSVLIGDFQFSLPINGQNVQFTAGAIDNNVIQNAQRQLSSQALMDQFVQQINKDIPGYDDLVLTGIAIDDCATGCLTQQSWVCNSFSYCFDTGYCVLSKLHPDARPSTVVNKPLCDLYSKKYTVDYQLVQGKTVLSSSDTIYQNIYSADQCAQLCSNYNGFNCKSFDYCDGISTCFLGKTHYFDVPQSDVQDSPMCDHYSRKYISDFSQTSRQKLLNQANRIIQNIPVDQCAKLCVEQEGASCASFGYCGNTSECRLSTASMRNVGQVSSEPNLYCDIYNRQSFPDGTPYINNPQKYFGSQQSTGYSGGSMAGLAFGMIILGIVIAIGVFFGFQKFKGNPNDGMSVHFVKNESES</sequence>
<keyword evidence="1" id="KW-0472">Membrane</keyword>
<dbReference type="Pfam" id="PF00024">
    <property type="entry name" value="PAN_1"/>
    <property type="match status" value="3"/>
</dbReference>
<dbReference type="InterPro" id="IPR003609">
    <property type="entry name" value="Pan_app"/>
</dbReference>
<dbReference type="SMART" id="SM00473">
    <property type="entry name" value="PAN_AP"/>
    <property type="match status" value="4"/>
</dbReference>
<accession>A0A9D4BA75</accession>
<dbReference type="EMBL" id="JAIWYP010000016">
    <property type="protein sequence ID" value="KAH3695046.1"/>
    <property type="molecule type" value="Genomic_DNA"/>
</dbReference>
<dbReference type="Gene3D" id="3.50.4.10">
    <property type="entry name" value="Hepatocyte Growth Factor"/>
    <property type="match status" value="4"/>
</dbReference>
<reference evidence="3" key="2">
    <citation type="submission" date="2020-11" db="EMBL/GenBank/DDBJ databases">
        <authorList>
            <person name="McCartney M.A."/>
            <person name="Auch B."/>
            <person name="Kono T."/>
            <person name="Mallez S."/>
            <person name="Becker A."/>
            <person name="Gohl D.M."/>
            <person name="Silverstein K.A.T."/>
            <person name="Koren S."/>
            <person name="Bechman K.B."/>
            <person name="Herman A."/>
            <person name="Abrahante J.E."/>
            <person name="Garbe J."/>
        </authorList>
    </citation>
    <scope>NUCLEOTIDE SEQUENCE</scope>
    <source>
        <strain evidence="3">Duluth1</strain>
        <tissue evidence="3">Whole animal</tissue>
    </source>
</reference>
<dbReference type="PANTHER" id="PTHR36902">
    <property type="entry name" value="ENRICHED IN SURFACE-LABELED PROTEOME PROTEIN 9"/>
    <property type="match status" value="1"/>
</dbReference>
<dbReference type="PANTHER" id="PTHR36902:SF1">
    <property type="entry name" value="ENRICHED IN SURFACE-LABELED PROTEOME PROTEIN 9"/>
    <property type="match status" value="1"/>
</dbReference>
<dbReference type="AlphaFoldDB" id="A0A9D4BA75"/>
<keyword evidence="1" id="KW-1133">Transmembrane helix</keyword>
<dbReference type="PROSITE" id="PS50948">
    <property type="entry name" value="PAN"/>
    <property type="match status" value="3"/>
</dbReference>
<keyword evidence="4" id="KW-1185">Reference proteome</keyword>
<proteinExistence type="predicted"/>
<evidence type="ECO:0000313" key="4">
    <source>
        <dbReference type="Proteomes" id="UP000828390"/>
    </source>
</evidence>
<dbReference type="CDD" id="cd01099">
    <property type="entry name" value="PAN_AP_HGF"/>
    <property type="match status" value="1"/>
</dbReference>
<feature type="domain" description="Apple" evidence="2">
    <location>
        <begin position="842"/>
        <end position="929"/>
    </location>
</feature>
<feature type="domain" description="Apple" evidence="2">
    <location>
        <begin position="547"/>
        <end position="629"/>
    </location>
</feature>
<dbReference type="InterPro" id="IPR058831">
    <property type="entry name" value="LolA-like_dom_2nd"/>
</dbReference>
<keyword evidence="1" id="KW-0812">Transmembrane</keyword>
<dbReference type="Proteomes" id="UP000828390">
    <property type="component" value="Unassembled WGS sequence"/>
</dbReference>
<comment type="caution">
    <text evidence="3">The sequence shown here is derived from an EMBL/GenBank/DDBJ whole genome shotgun (WGS) entry which is preliminary data.</text>
</comment>
<feature type="transmembrane region" description="Helical" evidence="1">
    <location>
        <begin position="957"/>
        <end position="979"/>
    </location>
</feature>
<evidence type="ECO:0000259" key="2">
    <source>
        <dbReference type="PROSITE" id="PS50948"/>
    </source>
</evidence>
<gene>
    <name evidence="3" type="ORF">DPMN_082494</name>
</gene>
<evidence type="ECO:0000256" key="1">
    <source>
        <dbReference type="SAM" id="Phobius"/>
    </source>
</evidence>
<dbReference type="SUPFAM" id="SSF57414">
    <property type="entry name" value="Hairpin loop containing domain-like"/>
    <property type="match status" value="4"/>
</dbReference>